<accession>A0ABN1MH02</accession>
<dbReference type="Proteomes" id="UP001500507">
    <property type="component" value="Unassembled WGS sequence"/>
</dbReference>
<dbReference type="RefSeq" id="WP_343765233.1">
    <property type="nucleotide sequence ID" value="NZ_BAAAFG010000014.1"/>
</dbReference>
<dbReference type="Pfam" id="PF01370">
    <property type="entry name" value="Epimerase"/>
    <property type="match status" value="1"/>
</dbReference>
<dbReference type="PRINTS" id="PR01713">
    <property type="entry name" value="NUCEPIMERASE"/>
</dbReference>
<feature type="domain" description="NAD-dependent epimerase/dehydratase" evidence="2">
    <location>
        <begin position="3"/>
        <end position="241"/>
    </location>
</feature>
<keyword evidence="4" id="KW-1185">Reference proteome</keyword>
<dbReference type="Gene3D" id="3.40.50.720">
    <property type="entry name" value="NAD(P)-binding Rossmann-like Domain"/>
    <property type="match status" value="1"/>
</dbReference>
<reference evidence="3 4" key="1">
    <citation type="journal article" date="2019" name="Int. J. Syst. Evol. Microbiol.">
        <title>The Global Catalogue of Microorganisms (GCM) 10K type strain sequencing project: providing services to taxonomists for standard genome sequencing and annotation.</title>
        <authorList>
            <consortium name="The Broad Institute Genomics Platform"/>
            <consortium name="The Broad Institute Genome Sequencing Center for Infectious Disease"/>
            <person name="Wu L."/>
            <person name="Ma J."/>
        </authorList>
    </citation>
    <scope>NUCLEOTIDE SEQUENCE [LARGE SCALE GENOMIC DNA]</scope>
    <source>
        <strain evidence="3 4">JCM 16082</strain>
    </source>
</reference>
<sequence length="315" mass="35049">MKILVTGAAGFIGSHLSEELANNGHDVTGVDNFSSYYSRELKELNREDLIANGVNFKELDLREDLSKHLSNDFDVVYHFAAQPGISASTPFDDYLENNVLATQNLLSFLLTQKRKKMMFVNIATSSIYGFEATSPETAAPEPVSDYGVTKLAAEQLVMAAQRSGKIDACSIRCFSVYGPRERPEKLYTKLIASIFDGTSFPLYEGSLSHERSFTYVGDIVKGLEMVLNKKDMCNGEIINLGSDEVYTTGEGISLIEEIIGKKANFDIVAKRPGDQLKTSANIDKAKKLLNYHPTTSFKDGLKKQVTWYEEKFRSN</sequence>
<evidence type="ECO:0000313" key="4">
    <source>
        <dbReference type="Proteomes" id="UP001500507"/>
    </source>
</evidence>
<evidence type="ECO:0000256" key="1">
    <source>
        <dbReference type="ARBA" id="ARBA00007637"/>
    </source>
</evidence>
<comment type="similarity">
    <text evidence="1">Belongs to the NAD(P)-dependent epimerase/dehydratase family.</text>
</comment>
<dbReference type="InterPro" id="IPR001509">
    <property type="entry name" value="Epimerase_deHydtase"/>
</dbReference>
<name>A0ABN1MH02_9FLAO</name>
<dbReference type="PANTHER" id="PTHR43000">
    <property type="entry name" value="DTDP-D-GLUCOSE 4,6-DEHYDRATASE-RELATED"/>
    <property type="match status" value="1"/>
</dbReference>
<comment type="caution">
    <text evidence="3">The sequence shown here is derived from an EMBL/GenBank/DDBJ whole genome shotgun (WGS) entry which is preliminary data.</text>
</comment>
<dbReference type="InterPro" id="IPR036291">
    <property type="entry name" value="NAD(P)-bd_dom_sf"/>
</dbReference>
<organism evidence="3 4">
    <name type="scientific">Gangjinia marincola</name>
    <dbReference type="NCBI Taxonomy" id="578463"/>
    <lineage>
        <taxon>Bacteria</taxon>
        <taxon>Pseudomonadati</taxon>
        <taxon>Bacteroidota</taxon>
        <taxon>Flavobacteriia</taxon>
        <taxon>Flavobacteriales</taxon>
        <taxon>Flavobacteriaceae</taxon>
        <taxon>Gangjinia</taxon>
    </lineage>
</organism>
<dbReference type="SUPFAM" id="SSF51735">
    <property type="entry name" value="NAD(P)-binding Rossmann-fold domains"/>
    <property type="match status" value="1"/>
</dbReference>
<dbReference type="EMBL" id="BAAAFG010000014">
    <property type="protein sequence ID" value="GAA0872241.1"/>
    <property type="molecule type" value="Genomic_DNA"/>
</dbReference>
<gene>
    <name evidence="3" type="ORF">GCM10009117_13880</name>
</gene>
<evidence type="ECO:0000259" key="2">
    <source>
        <dbReference type="Pfam" id="PF01370"/>
    </source>
</evidence>
<evidence type="ECO:0000313" key="3">
    <source>
        <dbReference type="EMBL" id="GAA0872241.1"/>
    </source>
</evidence>
<proteinExistence type="inferred from homology"/>
<protein>
    <submittedName>
        <fullName evidence="3">NAD-dependent epimerase/dehydratase family protein</fullName>
    </submittedName>
</protein>